<gene>
    <name evidence="3" type="ORF">BV898_06134</name>
</gene>
<keyword evidence="4" id="KW-1185">Reference proteome</keyword>
<evidence type="ECO:0000313" key="4">
    <source>
        <dbReference type="Proteomes" id="UP000192578"/>
    </source>
</evidence>
<sequence>MICLEIMFANLYNLVVFRLWSHKELYLLFHIVLAVEAAFGGFLSIFALITRNCNWTNPTQWSHKIPAFGLLLADFTACCGGPAERTRNKGKIKRAARPSSDGASKRSSWPGSPPKEPSSVAPNRVEDEMEKRQTFVEKSECLNF</sequence>
<organism evidence="3 4">
    <name type="scientific">Hypsibius exemplaris</name>
    <name type="common">Freshwater tardigrade</name>
    <dbReference type="NCBI Taxonomy" id="2072580"/>
    <lineage>
        <taxon>Eukaryota</taxon>
        <taxon>Metazoa</taxon>
        <taxon>Ecdysozoa</taxon>
        <taxon>Tardigrada</taxon>
        <taxon>Eutardigrada</taxon>
        <taxon>Parachela</taxon>
        <taxon>Hypsibioidea</taxon>
        <taxon>Hypsibiidae</taxon>
        <taxon>Hypsibius</taxon>
    </lineage>
</organism>
<feature type="compositionally biased region" description="Polar residues" evidence="1">
    <location>
        <begin position="101"/>
        <end position="110"/>
    </location>
</feature>
<dbReference type="AlphaFoldDB" id="A0A1W0WXC8"/>
<feature type="region of interest" description="Disordered" evidence="1">
    <location>
        <begin position="82"/>
        <end position="144"/>
    </location>
</feature>
<keyword evidence="2" id="KW-1133">Transmembrane helix</keyword>
<feature type="compositionally biased region" description="Basic and acidic residues" evidence="1">
    <location>
        <begin position="124"/>
        <end position="144"/>
    </location>
</feature>
<reference evidence="4" key="1">
    <citation type="submission" date="2017-01" db="EMBL/GenBank/DDBJ databases">
        <title>Comparative genomics of anhydrobiosis in the tardigrade Hypsibius dujardini.</title>
        <authorList>
            <person name="Yoshida Y."/>
            <person name="Koutsovoulos G."/>
            <person name="Laetsch D."/>
            <person name="Stevens L."/>
            <person name="Kumar S."/>
            <person name="Horikawa D."/>
            <person name="Ishino K."/>
            <person name="Komine S."/>
            <person name="Tomita M."/>
            <person name="Blaxter M."/>
            <person name="Arakawa K."/>
        </authorList>
    </citation>
    <scope>NUCLEOTIDE SEQUENCE [LARGE SCALE GENOMIC DNA]</scope>
    <source>
        <strain evidence="4">Z151</strain>
    </source>
</reference>
<dbReference type="EMBL" id="MTYJ01000035">
    <property type="protein sequence ID" value="OQV19864.1"/>
    <property type="molecule type" value="Genomic_DNA"/>
</dbReference>
<comment type="caution">
    <text evidence="3">The sequence shown here is derived from an EMBL/GenBank/DDBJ whole genome shotgun (WGS) entry which is preliminary data.</text>
</comment>
<protein>
    <submittedName>
        <fullName evidence="3">Uncharacterized protein</fullName>
    </submittedName>
</protein>
<evidence type="ECO:0000313" key="3">
    <source>
        <dbReference type="EMBL" id="OQV19864.1"/>
    </source>
</evidence>
<evidence type="ECO:0000256" key="1">
    <source>
        <dbReference type="SAM" id="MobiDB-lite"/>
    </source>
</evidence>
<keyword evidence="2" id="KW-0472">Membrane</keyword>
<accession>A0A1W0WXC8</accession>
<name>A0A1W0WXC8_HYPEX</name>
<keyword evidence="2" id="KW-0812">Transmembrane</keyword>
<proteinExistence type="predicted"/>
<feature type="transmembrane region" description="Helical" evidence="2">
    <location>
        <begin position="25"/>
        <end position="49"/>
    </location>
</feature>
<dbReference type="Proteomes" id="UP000192578">
    <property type="component" value="Unassembled WGS sequence"/>
</dbReference>
<evidence type="ECO:0000256" key="2">
    <source>
        <dbReference type="SAM" id="Phobius"/>
    </source>
</evidence>